<dbReference type="NCBIfam" id="NF002150">
    <property type="entry name" value="PRK00982.1-4"/>
    <property type="match status" value="1"/>
</dbReference>
<dbReference type="HAMAP" id="MF_01217">
    <property type="entry name" value="Acyl_carrier"/>
    <property type="match status" value="1"/>
</dbReference>
<dbReference type="PANTHER" id="PTHR20863:SF76">
    <property type="entry name" value="CARRIER DOMAIN-CONTAINING PROTEIN"/>
    <property type="match status" value="1"/>
</dbReference>
<dbReference type="EMBL" id="CP101412">
    <property type="protein sequence ID" value="WBB31092.1"/>
    <property type="molecule type" value="Genomic_DNA"/>
</dbReference>
<dbReference type="GO" id="GO:0005737">
    <property type="term" value="C:cytoplasm"/>
    <property type="evidence" value="ECO:0007669"/>
    <property type="project" value="UniProtKB-SubCell"/>
</dbReference>
<comment type="pathway">
    <text evidence="7 9">Lipid metabolism; fatty acid biosynthesis.</text>
</comment>
<dbReference type="Pfam" id="PF00550">
    <property type="entry name" value="PP-binding"/>
    <property type="match status" value="1"/>
</dbReference>
<dbReference type="GeneID" id="93385129"/>
<keyword evidence="6 7" id="KW-0275">Fatty acid biosynthesis</keyword>
<reference evidence="12" key="2">
    <citation type="submission" date="2020-04" db="EMBL/GenBank/DDBJ databases">
        <title>Deep metagenomics examines the oral microbiome during advanced dental caries in children, revealing novel taxa and co-occurrences with host molecules.</title>
        <authorList>
            <person name="Baker J.L."/>
            <person name="Morton J.T."/>
            <person name="Dinis M."/>
            <person name="Alvarez R."/>
            <person name="Tran N.C."/>
            <person name="Knight R."/>
            <person name="Edlund A."/>
        </authorList>
    </citation>
    <scope>NUCLEOTIDE SEQUENCE</scope>
    <source>
        <strain evidence="12">JCVI_23_bin.11</strain>
    </source>
</reference>
<dbReference type="Gene3D" id="1.10.1200.10">
    <property type="entry name" value="ACP-like"/>
    <property type="match status" value="1"/>
</dbReference>
<keyword evidence="14" id="KW-1185">Reference proteome</keyword>
<keyword evidence="5 7" id="KW-0443">Lipid metabolism</keyword>
<dbReference type="UniPathway" id="UPA00094"/>
<feature type="modified residue" description="O-(pantetheine 4'-phosphoryl)serine" evidence="7">
    <location>
        <position position="34"/>
    </location>
</feature>
<dbReference type="PROSITE" id="PS50075">
    <property type="entry name" value="CARRIER"/>
    <property type="match status" value="1"/>
</dbReference>
<evidence type="ECO:0000256" key="6">
    <source>
        <dbReference type="ARBA" id="ARBA00023160"/>
    </source>
</evidence>
<dbReference type="SUPFAM" id="SSF47336">
    <property type="entry name" value="ACP-like"/>
    <property type="match status" value="1"/>
</dbReference>
<sequence length="75" mass="8473">MLEKVREILVESLNIEGSEVVPTARLNEDLGIDSLSSIELALEIESEFDIKIEDEELMKLQTVQDVIDIINSKTK</sequence>
<comment type="similarity">
    <text evidence="7">Belongs to the acyl carrier protein (ACP) family.</text>
</comment>
<keyword evidence="4 7" id="KW-0276">Fatty acid metabolism</keyword>
<evidence type="ECO:0000256" key="4">
    <source>
        <dbReference type="ARBA" id="ARBA00022832"/>
    </source>
</evidence>
<comment type="PTM">
    <text evidence="9">4'-phosphopantetheine is transferred from CoA to a specific serine of apo-ACP by acpS.</text>
</comment>
<dbReference type="AlphaFoldDB" id="A0A0B4S3C9"/>
<dbReference type="OrthoDB" id="9804551at2"/>
<keyword evidence="7" id="KW-0963">Cytoplasm</keyword>
<evidence type="ECO:0000256" key="8">
    <source>
        <dbReference type="NCBIfam" id="TIGR00517"/>
    </source>
</evidence>
<evidence type="ECO:0000256" key="2">
    <source>
        <dbReference type="ARBA" id="ARBA00022516"/>
    </source>
</evidence>
<dbReference type="NCBIfam" id="TIGR00517">
    <property type="entry name" value="acyl_carrier"/>
    <property type="match status" value="1"/>
</dbReference>
<keyword evidence="3 7" id="KW-0597">Phosphoprotein</keyword>
<reference evidence="11 14" key="1">
    <citation type="submission" date="2014-10" db="EMBL/GenBank/DDBJ databases">
        <title>Complete genome sequence of Parvimonas micra KCOM 1535 (= ChDC B708).</title>
        <authorList>
            <person name="Kook J.-K."/>
            <person name="Park S.-N."/>
            <person name="Lim Y.K."/>
            <person name="Roh H."/>
        </authorList>
    </citation>
    <scope>NUCLEOTIDE SEQUENCE [LARGE SCALE GENOMIC DNA]</scope>
    <source>
        <strain evidence="11">KCOM 1535</strain>
        <strain evidence="14">KCOM 1535 / ChDC B708</strain>
    </source>
</reference>
<dbReference type="RefSeq" id="WP_004832775.1">
    <property type="nucleotide sequence ID" value="NZ_BHYQ01000004.1"/>
</dbReference>
<proteinExistence type="inferred from homology"/>
<dbReference type="GO" id="GO:0000035">
    <property type="term" value="F:acyl binding"/>
    <property type="evidence" value="ECO:0007669"/>
    <property type="project" value="TreeGrafter"/>
</dbReference>
<organism evidence="11 14">
    <name type="scientific">Parvimonas micra</name>
    <dbReference type="NCBI Taxonomy" id="33033"/>
    <lineage>
        <taxon>Bacteria</taxon>
        <taxon>Bacillati</taxon>
        <taxon>Bacillota</taxon>
        <taxon>Tissierellia</taxon>
        <taxon>Tissierellales</taxon>
        <taxon>Peptoniphilaceae</taxon>
        <taxon>Parvimonas</taxon>
    </lineage>
</organism>
<evidence type="ECO:0000256" key="5">
    <source>
        <dbReference type="ARBA" id="ARBA00023098"/>
    </source>
</evidence>
<protein>
    <recommendedName>
        <fullName evidence="7 8">Acyl carrier protein</fullName>
        <shortName evidence="7">ACP</shortName>
    </recommendedName>
</protein>
<comment type="function">
    <text evidence="7 9">Carrier of the growing fatty acid chain in fatty acid biosynthesis.</text>
</comment>
<dbReference type="STRING" id="33033.NW74_06770"/>
<gene>
    <name evidence="7 12" type="primary">acpP</name>
    <name evidence="12" type="ORF">HXM94_01745</name>
    <name evidence="13" type="ORF">NM222_01030</name>
    <name evidence="11" type="ORF">NW74_06770</name>
</gene>
<dbReference type="InterPro" id="IPR009081">
    <property type="entry name" value="PP-bd_ACP"/>
</dbReference>
<comment type="subcellular location">
    <subcellularLocation>
        <location evidence="7">Cytoplasm</location>
    </subcellularLocation>
</comment>
<dbReference type="InterPro" id="IPR036736">
    <property type="entry name" value="ACP-like_sf"/>
</dbReference>
<comment type="PTM">
    <text evidence="7">4'-phosphopantetheine is transferred from CoA to a specific serine of apo-ACP by AcpS. This modification is essential for activity because fatty acids are bound in thioester linkage to the sulfhydryl of the prosthetic group.</text>
</comment>
<dbReference type="Proteomes" id="UP000758611">
    <property type="component" value="Unassembled WGS sequence"/>
</dbReference>
<dbReference type="EMBL" id="JABZRE010000003">
    <property type="protein sequence ID" value="MBF1306501.1"/>
    <property type="molecule type" value="Genomic_DNA"/>
</dbReference>
<keyword evidence="2 7" id="KW-0444">Lipid biosynthesis</keyword>
<dbReference type="EMBL" id="CP009761">
    <property type="protein sequence ID" value="AIZ37049.1"/>
    <property type="molecule type" value="Genomic_DNA"/>
</dbReference>
<name>A0A0B4S3C9_9FIRM</name>
<dbReference type="NCBIfam" id="NF002148">
    <property type="entry name" value="PRK00982.1-2"/>
    <property type="match status" value="1"/>
</dbReference>
<reference evidence="13" key="3">
    <citation type="submission" date="2022-07" db="EMBL/GenBank/DDBJ databases">
        <title>Parvimonas micra travels from the subgingival sulcus of the human oral cavity to the colorectal adenocarcinoma.</title>
        <authorList>
            <person name="Conde-Perez K."/>
            <person name="Buetas E."/>
            <person name="Aja-Macaya P."/>
            <person name="Martin-De Arribas E."/>
            <person name="Iglesias-Corras I."/>
            <person name="Trigo-Tasende N."/>
            <person name="Nasser-Ali M."/>
            <person name="Estevez L.S."/>
            <person name="Rumbo-Feal S."/>
            <person name="Otero-Alen B."/>
            <person name="Noguera J.F."/>
            <person name="Concha A."/>
            <person name="Pardinas-Lopez S."/>
            <person name="Carda-Dieguez M."/>
            <person name="Gomez-Randulfe I."/>
            <person name="Martinez-Lago N."/>
            <person name="Ladra S."/>
            <person name="Aparicio L.A."/>
            <person name="Bou G."/>
            <person name="Mira A."/>
            <person name="Vallejo J.A."/>
            <person name="Poza M."/>
        </authorList>
    </citation>
    <scope>NUCLEOTIDE SEQUENCE</scope>
    <source>
        <strain evidence="13">PM102KC-G-1</strain>
    </source>
</reference>
<feature type="domain" description="Carrier" evidence="10">
    <location>
        <begin position="1"/>
        <end position="74"/>
    </location>
</feature>
<evidence type="ECO:0000259" key="10">
    <source>
        <dbReference type="PROSITE" id="PS50075"/>
    </source>
</evidence>
<keyword evidence="1 7" id="KW-0596">Phosphopantetheine</keyword>
<evidence type="ECO:0000256" key="3">
    <source>
        <dbReference type="ARBA" id="ARBA00022553"/>
    </source>
</evidence>
<dbReference type="Proteomes" id="UP000031386">
    <property type="component" value="Chromosome"/>
</dbReference>
<dbReference type="KEGG" id="pmic:NW74_06770"/>
<evidence type="ECO:0000313" key="14">
    <source>
        <dbReference type="Proteomes" id="UP000031386"/>
    </source>
</evidence>
<evidence type="ECO:0000313" key="11">
    <source>
        <dbReference type="EMBL" id="AIZ37049.1"/>
    </source>
</evidence>
<evidence type="ECO:0000313" key="13">
    <source>
        <dbReference type="EMBL" id="WBB31092.1"/>
    </source>
</evidence>
<evidence type="ECO:0000313" key="12">
    <source>
        <dbReference type="EMBL" id="MBF1306501.1"/>
    </source>
</evidence>
<dbReference type="GO" id="GO:0000036">
    <property type="term" value="F:acyl carrier activity"/>
    <property type="evidence" value="ECO:0007669"/>
    <property type="project" value="UniProtKB-UniRule"/>
</dbReference>
<dbReference type="InterPro" id="IPR003231">
    <property type="entry name" value="ACP"/>
</dbReference>
<evidence type="ECO:0000256" key="9">
    <source>
        <dbReference type="RuleBase" id="RU003545"/>
    </source>
</evidence>
<evidence type="ECO:0000256" key="7">
    <source>
        <dbReference type="HAMAP-Rule" id="MF_01217"/>
    </source>
</evidence>
<dbReference type="PANTHER" id="PTHR20863">
    <property type="entry name" value="ACYL CARRIER PROTEIN"/>
    <property type="match status" value="1"/>
</dbReference>
<evidence type="ECO:0000256" key="1">
    <source>
        <dbReference type="ARBA" id="ARBA00022450"/>
    </source>
</evidence>
<accession>A0A0B4S3C9</accession>
<dbReference type="Proteomes" id="UP001210690">
    <property type="component" value="Chromosome"/>
</dbReference>